<proteinExistence type="predicted"/>
<reference evidence="1 2" key="1">
    <citation type="journal article" date="2020" name="Cell">
        <title>Large-Scale Comparative Analyses of Tick Genomes Elucidate Their Genetic Diversity and Vector Capacities.</title>
        <authorList>
            <consortium name="Tick Genome and Microbiome Consortium (TIGMIC)"/>
            <person name="Jia N."/>
            <person name="Wang J."/>
            <person name="Shi W."/>
            <person name="Du L."/>
            <person name="Sun Y."/>
            <person name="Zhan W."/>
            <person name="Jiang J.F."/>
            <person name="Wang Q."/>
            <person name="Zhang B."/>
            <person name="Ji P."/>
            <person name="Bell-Sakyi L."/>
            <person name="Cui X.M."/>
            <person name="Yuan T.T."/>
            <person name="Jiang B.G."/>
            <person name="Yang W.F."/>
            <person name="Lam T.T."/>
            <person name="Chang Q.C."/>
            <person name="Ding S.J."/>
            <person name="Wang X.J."/>
            <person name="Zhu J.G."/>
            <person name="Ruan X.D."/>
            <person name="Zhao L."/>
            <person name="Wei J.T."/>
            <person name="Ye R.Z."/>
            <person name="Que T.C."/>
            <person name="Du C.H."/>
            <person name="Zhou Y.H."/>
            <person name="Cheng J.X."/>
            <person name="Dai P.F."/>
            <person name="Guo W.B."/>
            <person name="Han X.H."/>
            <person name="Huang E.J."/>
            <person name="Li L.F."/>
            <person name="Wei W."/>
            <person name="Gao Y.C."/>
            <person name="Liu J.Z."/>
            <person name="Shao H.Z."/>
            <person name="Wang X."/>
            <person name="Wang C.C."/>
            <person name="Yang T.C."/>
            <person name="Huo Q.B."/>
            <person name="Li W."/>
            <person name="Chen H.Y."/>
            <person name="Chen S.E."/>
            <person name="Zhou L.G."/>
            <person name="Ni X.B."/>
            <person name="Tian J.H."/>
            <person name="Sheng Y."/>
            <person name="Liu T."/>
            <person name="Pan Y.S."/>
            <person name="Xia L.Y."/>
            <person name="Li J."/>
            <person name="Zhao F."/>
            <person name="Cao W.C."/>
        </authorList>
    </citation>
    <scope>NUCLEOTIDE SEQUENCE [LARGE SCALE GENOMIC DNA]</scope>
    <source>
        <strain evidence="1">Iper-2018</strain>
    </source>
</reference>
<evidence type="ECO:0000313" key="1">
    <source>
        <dbReference type="EMBL" id="KAG0421947.1"/>
    </source>
</evidence>
<sequence length="119" mass="13082">MSRVVSGTTATQCAAEDLLPALATPPNRPGPLRISTRAPRCQPRPRGSLLIEHGLNSDKMNADKLFNLLCLHGNVGKIKFLKNKNGCAMVKMEDHLGKERAVGHQNNTDLFDCRMQLGY</sequence>
<organism evidence="1 2">
    <name type="scientific">Ixodes persulcatus</name>
    <name type="common">Taiga tick</name>
    <dbReference type="NCBI Taxonomy" id="34615"/>
    <lineage>
        <taxon>Eukaryota</taxon>
        <taxon>Metazoa</taxon>
        <taxon>Ecdysozoa</taxon>
        <taxon>Arthropoda</taxon>
        <taxon>Chelicerata</taxon>
        <taxon>Arachnida</taxon>
        <taxon>Acari</taxon>
        <taxon>Parasitiformes</taxon>
        <taxon>Ixodida</taxon>
        <taxon>Ixodoidea</taxon>
        <taxon>Ixodidae</taxon>
        <taxon>Ixodinae</taxon>
        <taxon>Ixodes</taxon>
    </lineage>
</organism>
<evidence type="ECO:0000313" key="2">
    <source>
        <dbReference type="Proteomes" id="UP000805193"/>
    </source>
</evidence>
<comment type="caution">
    <text evidence="1">The sequence shown here is derived from an EMBL/GenBank/DDBJ whole genome shotgun (WGS) entry which is preliminary data.</text>
</comment>
<accession>A0AC60PM66</accession>
<protein>
    <submittedName>
        <fullName evidence="1">Uncharacterized protein</fullName>
    </submittedName>
</protein>
<gene>
    <name evidence="1" type="ORF">HPB47_002196</name>
</gene>
<keyword evidence="2" id="KW-1185">Reference proteome</keyword>
<name>A0AC60PM66_IXOPE</name>
<dbReference type="Proteomes" id="UP000805193">
    <property type="component" value="Unassembled WGS sequence"/>
</dbReference>
<dbReference type="EMBL" id="JABSTQ010010294">
    <property type="protein sequence ID" value="KAG0421947.1"/>
    <property type="molecule type" value="Genomic_DNA"/>
</dbReference>